<name>A0A6G8AYR5_9LACO</name>
<dbReference type="InterPro" id="IPR025580">
    <property type="entry name" value="Gp46"/>
</dbReference>
<feature type="compositionally biased region" description="Polar residues" evidence="1">
    <location>
        <begin position="1"/>
        <end position="12"/>
    </location>
</feature>
<sequence>MADEPNNGNGATQGDGEITFTEEQQVKVDELIGVRLDRQAAKNADATQQAISEAKAKWEAEAAEKAKLDKMPEDQRKKHEQEVQNKQLEAANAEKESLQQELNHLNMVNAASSLLADKGMVADEAVLQFVVRENADSTQQAVDDFVKLVEDKAEAKRQESLKGSTPKLGNSNGQGKSFGTLAAERTNQQNNTNVADDFFGVKK</sequence>
<reference evidence="2 3" key="1">
    <citation type="submission" date="2020-03" db="EMBL/GenBank/DDBJ databases">
        <title>Weissella sp. nov., isolated from Cybister lewisianus.</title>
        <authorList>
            <person name="Hyun D.-W."/>
            <person name="Bae J.-W."/>
        </authorList>
    </citation>
    <scope>NUCLEOTIDE SEQUENCE [LARGE SCALE GENOMIC DNA]</scope>
    <source>
        <strain evidence="2 3">HDW19</strain>
    </source>
</reference>
<evidence type="ECO:0000256" key="1">
    <source>
        <dbReference type="SAM" id="MobiDB-lite"/>
    </source>
</evidence>
<dbReference type="RefSeq" id="WP_166009382.1">
    <property type="nucleotide sequence ID" value="NZ_CP049888.1"/>
</dbReference>
<feature type="compositionally biased region" description="Basic and acidic residues" evidence="1">
    <location>
        <begin position="54"/>
        <end position="83"/>
    </location>
</feature>
<evidence type="ECO:0000313" key="2">
    <source>
        <dbReference type="EMBL" id="QIL50105.1"/>
    </source>
</evidence>
<keyword evidence="3" id="KW-1185">Reference proteome</keyword>
<gene>
    <name evidence="2" type="ORF">G7084_01470</name>
</gene>
<feature type="region of interest" description="Disordered" evidence="1">
    <location>
        <begin position="1"/>
        <end position="22"/>
    </location>
</feature>
<proteinExistence type="predicted"/>
<dbReference type="Proteomes" id="UP000500741">
    <property type="component" value="Chromosome"/>
</dbReference>
<accession>A0A6G8AYR5</accession>
<feature type="compositionally biased region" description="Polar residues" evidence="1">
    <location>
        <begin position="185"/>
        <end position="194"/>
    </location>
</feature>
<protein>
    <submittedName>
        <fullName evidence="2">DUF4355 domain-containing protein</fullName>
    </submittedName>
</protein>
<dbReference type="AlphaFoldDB" id="A0A6G8AYR5"/>
<organism evidence="2 3">
    <name type="scientific">Weissella coleopterorum</name>
    <dbReference type="NCBI Taxonomy" id="2714949"/>
    <lineage>
        <taxon>Bacteria</taxon>
        <taxon>Bacillati</taxon>
        <taxon>Bacillota</taxon>
        <taxon>Bacilli</taxon>
        <taxon>Lactobacillales</taxon>
        <taxon>Lactobacillaceae</taxon>
        <taxon>Weissella</taxon>
    </lineage>
</organism>
<feature type="compositionally biased region" description="Polar residues" evidence="1">
    <location>
        <begin position="161"/>
        <end position="177"/>
    </location>
</feature>
<feature type="region of interest" description="Disordered" evidence="1">
    <location>
        <begin position="154"/>
        <end position="203"/>
    </location>
</feature>
<dbReference type="KEGG" id="wco:G7084_01470"/>
<dbReference type="EMBL" id="CP049888">
    <property type="protein sequence ID" value="QIL50105.1"/>
    <property type="molecule type" value="Genomic_DNA"/>
</dbReference>
<dbReference type="Pfam" id="PF14265">
    <property type="entry name" value="DUF4355"/>
    <property type="match status" value="1"/>
</dbReference>
<evidence type="ECO:0000313" key="3">
    <source>
        <dbReference type="Proteomes" id="UP000500741"/>
    </source>
</evidence>
<feature type="region of interest" description="Disordered" evidence="1">
    <location>
        <begin position="43"/>
        <end position="97"/>
    </location>
</feature>